<organism evidence="9">
    <name type="scientific">Indivirus ILV1</name>
    <dbReference type="NCBI Taxonomy" id="1977633"/>
    <lineage>
        <taxon>Viruses</taxon>
        <taxon>Varidnaviria</taxon>
        <taxon>Bamfordvirae</taxon>
        <taxon>Nucleocytoviricota</taxon>
        <taxon>Megaviricetes</taxon>
        <taxon>Imitervirales</taxon>
        <taxon>Mimiviridae</taxon>
        <taxon>Klosneuvirinae</taxon>
        <taxon>Indivirus</taxon>
    </lineage>
</organism>
<evidence type="ECO:0000256" key="5">
    <source>
        <dbReference type="ARBA" id="ARBA00023136"/>
    </source>
</evidence>
<keyword evidence="6" id="KW-0449">Lipoprotein</keyword>
<dbReference type="SUPFAM" id="SSF54236">
    <property type="entry name" value="Ubiquitin-like"/>
    <property type="match status" value="1"/>
</dbReference>
<name>A0A1V0SD72_9VIRU</name>
<evidence type="ECO:0000313" key="9">
    <source>
        <dbReference type="EMBL" id="ARF09665.1"/>
    </source>
</evidence>
<keyword evidence="7" id="KW-0968">Cytoplasmic vesicle</keyword>
<evidence type="ECO:0000256" key="8">
    <source>
        <dbReference type="ARBA" id="ARBA00037868"/>
    </source>
</evidence>
<evidence type="ECO:0000256" key="3">
    <source>
        <dbReference type="ARBA" id="ARBA00022490"/>
    </source>
</evidence>
<keyword evidence="4" id="KW-0072">Autophagy</keyword>
<evidence type="ECO:0000256" key="1">
    <source>
        <dbReference type="ARBA" id="ARBA00004419"/>
    </source>
</evidence>
<sequence length="131" mass="15366">MLKYFIKEGPAPSKSGYEFKMLHSFEKRKAESDRIHEKYPDKIPLILERSDACHLPNIEKKKYLMQKDVTIGQFIFIIRKQIKINESESIFLLINNNTVPPTGMTMDEIYNRHADKDGFLYITYSAQQTFG</sequence>
<dbReference type="GO" id="GO:0006950">
    <property type="term" value="P:response to stress"/>
    <property type="evidence" value="ECO:0007669"/>
    <property type="project" value="UniProtKB-ARBA"/>
</dbReference>
<dbReference type="Gene3D" id="3.10.20.90">
    <property type="entry name" value="Phosphatidylinositol 3-kinase Catalytic Subunit, Chain A, domain 1"/>
    <property type="match status" value="1"/>
</dbReference>
<accession>A0A1V0SD72</accession>
<dbReference type="PANTHER" id="PTHR10969">
    <property type="entry name" value="MICROTUBULE-ASSOCIATED PROTEINS 1A/1B LIGHT CHAIN 3-RELATED"/>
    <property type="match status" value="1"/>
</dbReference>
<dbReference type="InterPro" id="IPR029071">
    <property type="entry name" value="Ubiquitin-like_domsf"/>
</dbReference>
<dbReference type="Pfam" id="PF02991">
    <property type="entry name" value="ATG8"/>
    <property type="match status" value="1"/>
</dbReference>
<dbReference type="FunFam" id="3.10.20.90:FF:000149">
    <property type="entry name" value="microtubule-associated proteins 1A/1B light chain 3C"/>
    <property type="match status" value="1"/>
</dbReference>
<gene>
    <name evidence="9" type="ORF">Indivirus_2_44</name>
</gene>
<proteinExistence type="inferred from homology"/>
<comment type="similarity">
    <text evidence="2">Belongs to the ATG8 family.</text>
</comment>
<dbReference type="InterPro" id="IPR004241">
    <property type="entry name" value="Atg8-like"/>
</dbReference>
<comment type="subcellular location">
    <subcellularLocation>
        <location evidence="1">Cytoplasmic vesicle</location>
        <location evidence="1">Autophagosome</location>
    </subcellularLocation>
    <subcellularLocation>
        <location evidence="8">Endomembrane system</location>
        <topology evidence="8">Lipid-anchor</topology>
    </subcellularLocation>
</comment>
<evidence type="ECO:0000256" key="7">
    <source>
        <dbReference type="ARBA" id="ARBA00023329"/>
    </source>
</evidence>
<reference evidence="9" key="1">
    <citation type="journal article" date="2017" name="Science">
        <title>Giant viruses with an expanded complement of translation system components.</title>
        <authorList>
            <person name="Schulz F."/>
            <person name="Yutin N."/>
            <person name="Ivanova N.N."/>
            <person name="Ortega D.R."/>
            <person name="Lee T.K."/>
            <person name="Vierheilig J."/>
            <person name="Daims H."/>
            <person name="Horn M."/>
            <person name="Wagner M."/>
            <person name="Jensen G.J."/>
            <person name="Kyrpides N.C."/>
            <person name="Koonin E.V."/>
            <person name="Woyke T."/>
        </authorList>
    </citation>
    <scope>NUCLEOTIDE SEQUENCE</scope>
    <source>
        <strain evidence="9">ILV1</strain>
    </source>
</reference>
<evidence type="ECO:0000256" key="4">
    <source>
        <dbReference type="ARBA" id="ARBA00023006"/>
    </source>
</evidence>
<keyword evidence="3" id="KW-0963">Cytoplasm</keyword>
<dbReference type="EMBL" id="KY684086">
    <property type="protein sequence ID" value="ARF09665.1"/>
    <property type="molecule type" value="Genomic_DNA"/>
</dbReference>
<evidence type="ECO:0000256" key="6">
    <source>
        <dbReference type="ARBA" id="ARBA00023288"/>
    </source>
</evidence>
<protein>
    <submittedName>
        <fullName evidence="9">Autophagy protein Atg8 ubiquitin-like protein</fullName>
    </submittedName>
</protein>
<keyword evidence="5" id="KW-0472">Membrane</keyword>
<evidence type="ECO:0000256" key="2">
    <source>
        <dbReference type="ARBA" id="ARBA00007293"/>
    </source>
</evidence>